<dbReference type="PATRIC" id="fig|1641875.4.peg.4022"/>
<feature type="transmembrane region" description="Helical" evidence="1">
    <location>
        <begin position="32"/>
        <end position="54"/>
    </location>
</feature>
<keyword evidence="1" id="KW-0472">Membrane</keyword>
<dbReference type="RefSeq" id="WP_057792116.1">
    <property type="nucleotide sequence ID" value="NZ_LAXJ01000007.1"/>
</dbReference>
<evidence type="ECO:0000313" key="2">
    <source>
        <dbReference type="EMBL" id="KRS13108.1"/>
    </source>
</evidence>
<keyword evidence="2" id="KW-0808">Transferase</keyword>
<comment type="caution">
    <text evidence="2">The sequence shown here is derived from an EMBL/GenBank/DDBJ whole genome shotgun (WGS) entry which is preliminary data.</text>
</comment>
<organism evidence="2 3">
    <name type="scientific">Roseovarius atlanticus</name>
    <dbReference type="NCBI Taxonomy" id="1641875"/>
    <lineage>
        <taxon>Bacteria</taxon>
        <taxon>Pseudomonadati</taxon>
        <taxon>Pseudomonadota</taxon>
        <taxon>Alphaproteobacteria</taxon>
        <taxon>Rhodobacterales</taxon>
        <taxon>Roseobacteraceae</taxon>
        <taxon>Roseovarius</taxon>
    </lineage>
</organism>
<dbReference type="Proteomes" id="UP000051295">
    <property type="component" value="Unassembled WGS sequence"/>
</dbReference>
<evidence type="ECO:0000313" key="3">
    <source>
        <dbReference type="Proteomes" id="UP000051295"/>
    </source>
</evidence>
<reference evidence="2 3" key="1">
    <citation type="submission" date="2015-04" db="EMBL/GenBank/DDBJ databases">
        <title>The draft genome sequence of Roseovarius sp.R12b.</title>
        <authorList>
            <person name="Li G."/>
            <person name="Lai Q."/>
            <person name="Shao Z."/>
            <person name="Yan P."/>
        </authorList>
    </citation>
    <scope>NUCLEOTIDE SEQUENCE [LARGE SCALE GENOMIC DNA]</scope>
    <source>
        <strain evidence="2 3">R12B</strain>
    </source>
</reference>
<dbReference type="AlphaFoldDB" id="A0A0T5NW18"/>
<dbReference type="OrthoDB" id="199424at2"/>
<feature type="transmembrane region" description="Helical" evidence="1">
    <location>
        <begin position="60"/>
        <end position="83"/>
    </location>
</feature>
<protein>
    <submittedName>
        <fullName evidence="2">Aspartate carbamoyltransferase catalytic subunit</fullName>
    </submittedName>
</protein>
<dbReference type="STRING" id="1641875.XM53_08110"/>
<name>A0A0T5NW18_9RHOB</name>
<accession>A0A0T5NW18</accession>
<gene>
    <name evidence="2" type="ORF">XM53_08110</name>
</gene>
<keyword evidence="1" id="KW-0812">Transmembrane</keyword>
<sequence length="176" mass="20296">MTTPRDEWEGILAPGEKVLWQGRPDPGITFRAANAVALVFGLFFAGFALFWMVMAAQAGGLFWMFGLIHFSVGLGIAFGGIFWEPWKRRHTWYTLTDRRAFIARDLPLQGRTLKSYPITEQTRLECREGSPGSIMFDHEMRRRKNGHYRVDIGFERIAEAETVLRLMRQVQERQSA</sequence>
<proteinExistence type="predicted"/>
<evidence type="ECO:0000256" key="1">
    <source>
        <dbReference type="SAM" id="Phobius"/>
    </source>
</evidence>
<dbReference type="EMBL" id="LAXJ01000007">
    <property type="protein sequence ID" value="KRS13108.1"/>
    <property type="molecule type" value="Genomic_DNA"/>
</dbReference>
<keyword evidence="3" id="KW-1185">Reference proteome</keyword>
<dbReference type="GO" id="GO:0016740">
    <property type="term" value="F:transferase activity"/>
    <property type="evidence" value="ECO:0007669"/>
    <property type="project" value="UniProtKB-KW"/>
</dbReference>
<keyword evidence="1" id="KW-1133">Transmembrane helix</keyword>